<feature type="transmembrane region" description="Helical" evidence="10">
    <location>
        <begin position="842"/>
        <end position="863"/>
    </location>
</feature>
<feature type="transmembrane region" description="Helical" evidence="10">
    <location>
        <begin position="869"/>
        <end position="889"/>
    </location>
</feature>
<keyword evidence="7 10" id="KW-1133">Transmembrane helix</keyword>
<dbReference type="SMART" id="SM00382">
    <property type="entry name" value="AAA"/>
    <property type="match status" value="2"/>
</dbReference>
<keyword evidence="5" id="KW-0547">Nucleotide-binding</keyword>
<dbReference type="SUPFAM" id="SSF90123">
    <property type="entry name" value="ABC transporter transmembrane region"/>
    <property type="match status" value="2"/>
</dbReference>
<evidence type="ECO:0000313" key="14">
    <source>
        <dbReference type="Proteomes" id="UP000794436"/>
    </source>
</evidence>
<comment type="subcellular location">
    <subcellularLocation>
        <location evidence="1">Vacuole membrane</location>
        <topology evidence="1">Multi-pass membrane protein</topology>
    </subcellularLocation>
</comment>
<dbReference type="GO" id="GO:0005524">
    <property type="term" value="F:ATP binding"/>
    <property type="evidence" value="ECO:0007669"/>
    <property type="project" value="UniProtKB-KW"/>
</dbReference>
<dbReference type="GO" id="GO:0016887">
    <property type="term" value="F:ATP hydrolysis activity"/>
    <property type="evidence" value="ECO:0007669"/>
    <property type="project" value="InterPro"/>
</dbReference>
<dbReference type="InterPro" id="IPR017871">
    <property type="entry name" value="ABC_transporter-like_CS"/>
</dbReference>
<keyword evidence="2" id="KW-0813">Transport</keyword>
<evidence type="ECO:0000256" key="4">
    <source>
        <dbReference type="ARBA" id="ARBA00022737"/>
    </source>
</evidence>
<feature type="transmembrane region" description="Helical" evidence="10">
    <location>
        <begin position="125"/>
        <end position="145"/>
    </location>
</feature>
<dbReference type="Gene3D" id="1.20.1560.10">
    <property type="entry name" value="ABC transporter type 1, transmembrane domain"/>
    <property type="match status" value="2"/>
</dbReference>
<name>A0A8K1FDA1_PYTOL</name>
<organism evidence="13 14">
    <name type="scientific">Pythium oligandrum</name>
    <name type="common">Mycoparasitic fungus</name>
    <dbReference type="NCBI Taxonomy" id="41045"/>
    <lineage>
        <taxon>Eukaryota</taxon>
        <taxon>Sar</taxon>
        <taxon>Stramenopiles</taxon>
        <taxon>Oomycota</taxon>
        <taxon>Peronosporomycetes</taxon>
        <taxon>Pythiales</taxon>
        <taxon>Pythiaceae</taxon>
        <taxon>Pythium</taxon>
    </lineage>
</organism>
<sequence length="1292" mass="143140">MRAQAERLAAQRDAEAPQTRYSALTSPSESTISADEPSNPLASPLDRANMLSFVTLWWIQGLLRRGYKEPLKHADVWELPHRDQANTLQMRFDEAWANECARAQRKSTKPRFGVALWNTTKDTMVLAVVMIVLHAACLLIQPLFIKAIIAHLEDEEGTFGIDSGYGLALLLAATALIGTTAVNFSAFLTSRAGSNARMIVVNAVYQKVLRLSATVRRSMNTGEIITLASVDSERLLEAYVIGLWLIISPVLLVVVCILLGWQMNVYVGLAGAGAVALILTQVLSTARSVGQYRRRIAALSAERVKLTSEVLQGIRAIKFYGWEVAIQQQIQQARVREVVLLRKYNFMRLYNSVLLMFAPMAINAVCFMVFVLLGHEINVTTTFAVLALTNATRLPFSVLANSSVYVSEAMTSTTRVGNFLQAGEVQKVEEDDTTGGPSCELSLRDASFQWVEDAPTPTIDRISFSIVPGTLTIIVGKVGSGKSSLVNAILGEMLQTKGERVVRGDLAYASQQPWIQHQSLRENILFGETYEAEHYERVLMACQLLPDLEMLEHGDKTEIGERGINLSGGQKARVSIARAMYRVRHCDFLILDDPLSALDVHVANAVFAHGVNGIAAAKTRLLVLNSHYHLLPAAGRILVMEDGSISGDGTLEELSHKFPFLVSSSTNSENKHGDAAANTTKNPSLAVAQDEEDTQDDKKPAKLMVEEDRAVGSVTKKTYAKYLASSGWSVAIVTALLVLLFTLVQVVIFFCDWFVSRWSKGVYQLSEYQSMGIYLGLIGLSAVLTLGRGILFTEMGVRCSEKIHATYIRKVLLAPVTTFFDVTPVGRILNRFSRDLDQVDSPLPYYALMMLTIWFQMGAAFIICAVSTPFVLILYVPLTGAFFYVTRFFQRSARELKRLDSISRSPFLNLVSETVHGIDTIRSYGRTDDFSRKCRELLDENGKCYFAFATSTRWFAMRTDWLVSTILGVVAILIIATRSSVGQVAAGLGLTYAAQLTSIFQRVIFQATQVESYMTCFERISYFDTLEKEGEALRPAKVNPQWPQTGAITFENVSMRYRPELDLVLQDVSFTLLSGEKTGVCGRTGSGKSSLMSVLFRLVECANGRVLIDGVDIASMPVQALRAKLTIIPQDPMLFSGSLRLNLDPFQEREDAELWEVLRKVHLFDVVKRWGQGLDFQVAEKGDNISVGQRQLLCIARALVRQSKVVVMDEATANVDQESDKLIQQTVRESFAGNDTTVLTIAHRLETIMHSDKILVLDAGRVKEFDSPQALLLKTDGIYRSLVESSRSAAYE</sequence>
<feature type="transmembrane region" description="Helical" evidence="10">
    <location>
        <begin position="349"/>
        <end position="373"/>
    </location>
</feature>
<evidence type="ECO:0000259" key="11">
    <source>
        <dbReference type="PROSITE" id="PS50893"/>
    </source>
</evidence>
<evidence type="ECO:0000256" key="7">
    <source>
        <dbReference type="ARBA" id="ARBA00022989"/>
    </source>
</evidence>
<feature type="transmembrane region" description="Helical" evidence="10">
    <location>
        <begin position="165"/>
        <end position="188"/>
    </location>
</feature>
<dbReference type="CDD" id="cd03244">
    <property type="entry name" value="ABCC_MRP_domain2"/>
    <property type="match status" value="1"/>
</dbReference>
<dbReference type="EMBL" id="SPLM01000112">
    <property type="protein sequence ID" value="TMW58096.1"/>
    <property type="molecule type" value="Genomic_DNA"/>
</dbReference>
<reference evidence="13" key="1">
    <citation type="submission" date="2019-03" db="EMBL/GenBank/DDBJ databases">
        <title>Long read genome sequence of the mycoparasitic Pythium oligandrum ATCC 38472 isolated from sugarbeet rhizosphere.</title>
        <authorList>
            <person name="Gaulin E."/>
        </authorList>
    </citation>
    <scope>NUCLEOTIDE SEQUENCE</scope>
    <source>
        <strain evidence="13">ATCC 38472_TT</strain>
    </source>
</reference>
<evidence type="ECO:0000313" key="13">
    <source>
        <dbReference type="EMBL" id="TMW58096.1"/>
    </source>
</evidence>
<evidence type="ECO:0000256" key="10">
    <source>
        <dbReference type="SAM" id="Phobius"/>
    </source>
</evidence>
<dbReference type="InterPro" id="IPR050173">
    <property type="entry name" value="ABC_transporter_C-like"/>
</dbReference>
<dbReference type="Pfam" id="PF00664">
    <property type="entry name" value="ABC_membrane"/>
    <property type="match status" value="2"/>
</dbReference>
<evidence type="ECO:0000256" key="1">
    <source>
        <dbReference type="ARBA" id="ARBA00004128"/>
    </source>
</evidence>
<dbReference type="CDD" id="cd18580">
    <property type="entry name" value="ABC_6TM_ABCC_D2"/>
    <property type="match status" value="1"/>
</dbReference>
<dbReference type="PROSITE" id="PS00211">
    <property type="entry name" value="ABC_TRANSPORTER_1"/>
    <property type="match status" value="2"/>
</dbReference>
<dbReference type="OrthoDB" id="6500128at2759"/>
<evidence type="ECO:0000256" key="6">
    <source>
        <dbReference type="ARBA" id="ARBA00022840"/>
    </source>
</evidence>
<dbReference type="InterPro" id="IPR044746">
    <property type="entry name" value="ABCC_6TM_D1"/>
</dbReference>
<dbReference type="GO" id="GO:0005774">
    <property type="term" value="C:vacuolar membrane"/>
    <property type="evidence" value="ECO:0007669"/>
    <property type="project" value="UniProtKB-SubCell"/>
</dbReference>
<dbReference type="InterPro" id="IPR036640">
    <property type="entry name" value="ABC1_TM_sf"/>
</dbReference>
<evidence type="ECO:0000256" key="3">
    <source>
        <dbReference type="ARBA" id="ARBA00022692"/>
    </source>
</evidence>
<evidence type="ECO:0000256" key="9">
    <source>
        <dbReference type="SAM" id="MobiDB-lite"/>
    </source>
</evidence>
<dbReference type="PROSITE" id="PS50893">
    <property type="entry name" value="ABC_TRANSPORTER_2"/>
    <property type="match status" value="2"/>
</dbReference>
<protein>
    <submittedName>
        <fullName evidence="13">Uncharacterized protein</fullName>
    </submittedName>
</protein>
<dbReference type="Pfam" id="PF00005">
    <property type="entry name" value="ABC_tran"/>
    <property type="match status" value="2"/>
</dbReference>
<dbReference type="PANTHER" id="PTHR24223:SF443">
    <property type="entry name" value="MULTIDRUG-RESISTANCE LIKE PROTEIN 1, ISOFORM I"/>
    <property type="match status" value="1"/>
</dbReference>
<feature type="transmembrane region" description="Helical" evidence="10">
    <location>
        <begin position="238"/>
        <end position="260"/>
    </location>
</feature>
<dbReference type="PROSITE" id="PS50929">
    <property type="entry name" value="ABC_TM1F"/>
    <property type="match status" value="2"/>
</dbReference>
<feature type="transmembrane region" description="Helical" evidence="10">
    <location>
        <begin position="772"/>
        <end position="791"/>
    </location>
</feature>
<dbReference type="SUPFAM" id="SSF52540">
    <property type="entry name" value="P-loop containing nucleoside triphosphate hydrolases"/>
    <property type="match status" value="2"/>
</dbReference>
<dbReference type="CDD" id="cd18579">
    <property type="entry name" value="ABC_6TM_ABCC_D1"/>
    <property type="match status" value="1"/>
</dbReference>
<keyword evidence="3 10" id="KW-0812">Transmembrane</keyword>
<accession>A0A8K1FDA1</accession>
<keyword evidence="4" id="KW-0677">Repeat</keyword>
<feature type="region of interest" description="Disordered" evidence="9">
    <location>
        <begin position="669"/>
        <end position="699"/>
    </location>
</feature>
<dbReference type="InterPro" id="IPR003439">
    <property type="entry name" value="ABC_transporter-like_ATP-bd"/>
</dbReference>
<feature type="compositionally biased region" description="Polar residues" evidence="9">
    <location>
        <begin position="19"/>
        <end position="33"/>
    </location>
</feature>
<proteinExistence type="predicted"/>
<dbReference type="CDD" id="cd03250">
    <property type="entry name" value="ABCC_MRP_domain1"/>
    <property type="match status" value="1"/>
</dbReference>
<feature type="domain" description="ABC transporter" evidence="11">
    <location>
        <begin position="1048"/>
        <end position="1284"/>
    </location>
</feature>
<feature type="domain" description="ABC transmembrane type-1" evidence="12">
    <location>
        <begin position="732"/>
        <end position="1012"/>
    </location>
</feature>
<dbReference type="InterPro" id="IPR044726">
    <property type="entry name" value="ABCC_6TM_D2"/>
</dbReference>
<keyword evidence="8 10" id="KW-0472">Membrane</keyword>
<evidence type="ECO:0000256" key="2">
    <source>
        <dbReference type="ARBA" id="ARBA00022448"/>
    </source>
</evidence>
<evidence type="ECO:0000259" key="12">
    <source>
        <dbReference type="PROSITE" id="PS50929"/>
    </source>
</evidence>
<feature type="domain" description="ABC transmembrane type-1" evidence="12">
    <location>
        <begin position="125"/>
        <end position="408"/>
    </location>
</feature>
<dbReference type="FunFam" id="1.20.1560.10:FF:000063">
    <property type="entry name" value="Multidrug resistance protein ABC transporter"/>
    <property type="match status" value="1"/>
</dbReference>
<dbReference type="Proteomes" id="UP000794436">
    <property type="component" value="Unassembled WGS sequence"/>
</dbReference>
<evidence type="ECO:0000256" key="5">
    <source>
        <dbReference type="ARBA" id="ARBA00022741"/>
    </source>
</evidence>
<feature type="region of interest" description="Disordered" evidence="9">
    <location>
        <begin position="1"/>
        <end position="39"/>
    </location>
</feature>
<keyword evidence="14" id="KW-1185">Reference proteome</keyword>
<dbReference type="PANTHER" id="PTHR24223">
    <property type="entry name" value="ATP-BINDING CASSETTE SUB-FAMILY C"/>
    <property type="match status" value="1"/>
</dbReference>
<dbReference type="FunFam" id="3.40.50.300:FF:000163">
    <property type="entry name" value="Multidrug resistance-associated protein member 4"/>
    <property type="match status" value="1"/>
</dbReference>
<gene>
    <name evidence="13" type="ORF">Poli38472_011684</name>
</gene>
<feature type="transmembrane region" description="Helical" evidence="10">
    <location>
        <begin position="728"/>
        <end position="751"/>
    </location>
</feature>
<dbReference type="InterPro" id="IPR011527">
    <property type="entry name" value="ABC1_TM_dom"/>
</dbReference>
<dbReference type="FunFam" id="3.40.50.300:FF:000997">
    <property type="entry name" value="Multidrug resistance-associated protein 1"/>
    <property type="match status" value="1"/>
</dbReference>
<dbReference type="GO" id="GO:0140359">
    <property type="term" value="F:ABC-type transporter activity"/>
    <property type="evidence" value="ECO:0007669"/>
    <property type="project" value="InterPro"/>
</dbReference>
<feature type="transmembrane region" description="Helical" evidence="10">
    <location>
        <begin position="961"/>
        <end position="981"/>
    </location>
</feature>
<feature type="domain" description="ABC transporter" evidence="11">
    <location>
        <begin position="441"/>
        <end position="667"/>
    </location>
</feature>
<dbReference type="InterPro" id="IPR027417">
    <property type="entry name" value="P-loop_NTPase"/>
</dbReference>
<dbReference type="InterPro" id="IPR003593">
    <property type="entry name" value="AAA+_ATPase"/>
</dbReference>
<feature type="transmembrane region" description="Helical" evidence="10">
    <location>
        <begin position="266"/>
        <end position="286"/>
    </location>
</feature>
<comment type="caution">
    <text evidence="13">The sequence shown here is derived from an EMBL/GenBank/DDBJ whole genome shotgun (WGS) entry which is preliminary data.</text>
</comment>
<keyword evidence="6" id="KW-0067">ATP-binding</keyword>
<evidence type="ECO:0000256" key="8">
    <source>
        <dbReference type="ARBA" id="ARBA00023136"/>
    </source>
</evidence>
<dbReference type="Gene3D" id="3.40.50.300">
    <property type="entry name" value="P-loop containing nucleotide triphosphate hydrolases"/>
    <property type="match status" value="2"/>
</dbReference>